<keyword evidence="4 5" id="KW-0472">Membrane</keyword>
<dbReference type="RefSeq" id="WP_379929636.1">
    <property type="nucleotide sequence ID" value="NZ_JBHUMM010000025.1"/>
</dbReference>
<evidence type="ECO:0000256" key="4">
    <source>
        <dbReference type="ARBA" id="ARBA00023136"/>
    </source>
</evidence>
<feature type="transmembrane region" description="Helical" evidence="5">
    <location>
        <begin position="36"/>
        <end position="56"/>
    </location>
</feature>
<evidence type="ECO:0000313" key="6">
    <source>
        <dbReference type="EMBL" id="MFD2672122.1"/>
    </source>
</evidence>
<dbReference type="InterPro" id="IPR047662">
    <property type="entry name" value="SemiSWEET"/>
</dbReference>
<organism evidence="6 7">
    <name type="scientific">Marinicrinis sediminis</name>
    <dbReference type="NCBI Taxonomy" id="1652465"/>
    <lineage>
        <taxon>Bacteria</taxon>
        <taxon>Bacillati</taxon>
        <taxon>Bacillota</taxon>
        <taxon>Bacilli</taxon>
        <taxon>Bacillales</taxon>
        <taxon>Paenibacillaceae</taxon>
    </lineage>
</organism>
<dbReference type="Pfam" id="PF04193">
    <property type="entry name" value="PQ-loop"/>
    <property type="match status" value="1"/>
</dbReference>
<keyword evidence="3 5" id="KW-1133">Transmembrane helix</keyword>
<comment type="caution">
    <text evidence="6">The sequence shown here is derived from an EMBL/GenBank/DDBJ whole genome shotgun (WGS) entry which is preliminary data.</text>
</comment>
<name>A0ABW5RAN9_9BACL</name>
<gene>
    <name evidence="6" type="ORF">ACFSUC_10970</name>
</gene>
<sequence length="84" mass="9445">MNLVTIIGSVAAFLTTIAFLPQTLKTIREKNTDGISLHMYTLFTVGVFLWLIYGLYTVDIPIILANLVTFGLAMTILILKIRYH</sequence>
<comment type="subcellular location">
    <subcellularLocation>
        <location evidence="1">Membrane</location>
        <topology evidence="1">Multi-pass membrane protein</topology>
    </subcellularLocation>
</comment>
<reference evidence="7" key="1">
    <citation type="journal article" date="2019" name="Int. J. Syst. Evol. Microbiol.">
        <title>The Global Catalogue of Microorganisms (GCM) 10K type strain sequencing project: providing services to taxonomists for standard genome sequencing and annotation.</title>
        <authorList>
            <consortium name="The Broad Institute Genomics Platform"/>
            <consortium name="The Broad Institute Genome Sequencing Center for Infectious Disease"/>
            <person name="Wu L."/>
            <person name="Ma J."/>
        </authorList>
    </citation>
    <scope>NUCLEOTIDE SEQUENCE [LARGE SCALE GENOMIC DNA]</scope>
    <source>
        <strain evidence="7">KCTC 33676</strain>
    </source>
</reference>
<dbReference type="EMBL" id="JBHUMM010000025">
    <property type="protein sequence ID" value="MFD2672122.1"/>
    <property type="molecule type" value="Genomic_DNA"/>
</dbReference>
<feature type="transmembrane region" description="Helical" evidence="5">
    <location>
        <begin position="6"/>
        <end position="24"/>
    </location>
</feature>
<feature type="transmembrane region" description="Helical" evidence="5">
    <location>
        <begin position="62"/>
        <end position="79"/>
    </location>
</feature>
<evidence type="ECO:0000256" key="5">
    <source>
        <dbReference type="SAM" id="Phobius"/>
    </source>
</evidence>
<evidence type="ECO:0000256" key="2">
    <source>
        <dbReference type="ARBA" id="ARBA00022692"/>
    </source>
</evidence>
<protein>
    <submittedName>
        <fullName evidence="6">SemiSWEET transporter</fullName>
    </submittedName>
</protein>
<dbReference type="Proteomes" id="UP001597497">
    <property type="component" value="Unassembled WGS sequence"/>
</dbReference>
<proteinExistence type="predicted"/>
<evidence type="ECO:0000256" key="3">
    <source>
        <dbReference type="ARBA" id="ARBA00022989"/>
    </source>
</evidence>
<evidence type="ECO:0000313" key="7">
    <source>
        <dbReference type="Proteomes" id="UP001597497"/>
    </source>
</evidence>
<accession>A0ABW5RAN9</accession>
<keyword evidence="2 5" id="KW-0812">Transmembrane</keyword>
<dbReference type="NCBIfam" id="NF037968">
    <property type="entry name" value="SemiSWEET_2"/>
    <property type="match status" value="1"/>
</dbReference>
<dbReference type="Gene3D" id="1.20.1280.290">
    <property type="match status" value="1"/>
</dbReference>
<evidence type="ECO:0000256" key="1">
    <source>
        <dbReference type="ARBA" id="ARBA00004141"/>
    </source>
</evidence>
<keyword evidence="7" id="KW-1185">Reference proteome</keyword>
<dbReference type="InterPro" id="IPR006603">
    <property type="entry name" value="PQ-loop_rpt"/>
</dbReference>